<dbReference type="InterPro" id="IPR036389">
    <property type="entry name" value="RNase_III_sf"/>
</dbReference>
<feature type="compositionally biased region" description="Polar residues" evidence="1">
    <location>
        <begin position="49"/>
        <end position="64"/>
    </location>
</feature>
<protein>
    <submittedName>
        <fullName evidence="2">Ribonuclease III</fullName>
    </submittedName>
</protein>
<organism evidence="2 3">
    <name type="scientific">Hyphodiscus hymeniophilus</name>
    <dbReference type="NCBI Taxonomy" id="353542"/>
    <lineage>
        <taxon>Eukaryota</taxon>
        <taxon>Fungi</taxon>
        <taxon>Dikarya</taxon>
        <taxon>Ascomycota</taxon>
        <taxon>Pezizomycotina</taxon>
        <taxon>Leotiomycetes</taxon>
        <taxon>Helotiales</taxon>
        <taxon>Hyphodiscaceae</taxon>
        <taxon>Hyphodiscus</taxon>
    </lineage>
</organism>
<comment type="caution">
    <text evidence="2">The sequence shown here is derived from an EMBL/GenBank/DDBJ whole genome shotgun (WGS) entry which is preliminary data.</text>
</comment>
<dbReference type="EMBL" id="VNKQ01000004">
    <property type="protein sequence ID" value="KAG0651720.1"/>
    <property type="molecule type" value="Genomic_DNA"/>
</dbReference>
<keyword evidence="3" id="KW-1185">Reference proteome</keyword>
<reference evidence="2" key="1">
    <citation type="submission" date="2019-07" db="EMBL/GenBank/DDBJ databases">
        <title>Hyphodiscus hymeniophilus genome sequencing and assembly.</title>
        <authorList>
            <person name="Kramer G."/>
            <person name="Nodwell J."/>
        </authorList>
    </citation>
    <scope>NUCLEOTIDE SEQUENCE</scope>
    <source>
        <strain evidence="2">ATCC 34498</strain>
    </source>
</reference>
<dbReference type="GO" id="GO:0004525">
    <property type="term" value="F:ribonuclease III activity"/>
    <property type="evidence" value="ECO:0007669"/>
    <property type="project" value="InterPro"/>
</dbReference>
<evidence type="ECO:0000313" key="3">
    <source>
        <dbReference type="Proteomes" id="UP000785200"/>
    </source>
</evidence>
<feature type="compositionally biased region" description="Polar residues" evidence="1">
    <location>
        <begin position="1"/>
        <end position="18"/>
    </location>
</feature>
<dbReference type="OrthoDB" id="67027at2759"/>
<proteinExistence type="predicted"/>
<feature type="compositionally biased region" description="Low complexity" evidence="1">
    <location>
        <begin position="24"/>
        <end position="33"/>
    </location>
</feature>
<dbReference type="AlphaFoldDB" id="A0A9P7B036"/>
<dbReference type="GO" id="GO:0006396">
    <property type="term" value="P:RNA processing"/>
    <property type="evidence" value="ECO:0007669"/>
    <property type="project" value="InterPro"/>
</dbReference>
<feature type="compositionally biased region" description="Basic residues" evidence="1">
    <location>
        <begin position="34"/>
        <end position="48"/>
    </location>
</feature>
<evidence type="ECO:0000256" key="1">
    <source>
        <dbReference type="SAM" id="MobiDB-lite"/>
    </source>
</evidence>
<name>A0A9P7B036_9HELO</name>
<accession>A0A9P7B036</accession>
<evidence type="ECO:0000313" key="2">
    <source>
        <dbReference type="EMBL" id="KAG0651720.1"/>
    </source>
</evidence>
<gene>
    <name evidence="2" type="ORF">D0Z07_2063</name>
</gene>
<dbReference type="SUPFAM" id="SSF69065">
    <property type="entry name" value="RNase III domain-like"/>
    <property type="match status" value="1"/>
</dbReference>
<dbReference type="Gene3D" id="1.10.1520.10">
    <property type="entry name" value="Ribonuclease III domain"/>
    <property type="match status" value="1"/>
</dbReference>
<dbReference type="Proteomes" id="UP000785200">
    <property type="component" value="Unassembled WGS sequence"/>
</dbReference>
<sequence>MSQNPPSEPARNSIQSSALARPESTVSSFSFSTRSKRPQSIHSNHHSVHTTASRSSTVQGSIYSQDEKDPLIPTFTTPINEKGETELKYHGDQLWEPQSQSQASGGQRTEFKHQRGCVMPRASIDNQARWKRRVQDILEYDFRDVDLLEEALESPGSGVTVVGKSTRHFLDGNSGLAKVGEAAMTLVLRDQCYLFYRTEKESEDAINSIIENRNLHLVGMSTTLQQYIRPHAPIRPSQSRSIFGNIKHEVKAIRSDPVRSISNGIKAIIGAVYFDSGYDTARRVMAHLGLIIKLPEPTSAPVPNFGHMIRYA</sequence>
<feature type="region of interest" description="Disordered" evidence="1">
    <location>
        <begin position="1"/>
        <end position="78"/>
    </location>
</feature>